<organism evidence="2">
    <name type="scientific">Rhizophora mucronata</name>
    <name type="common">Asiatic mangrove</name>
    <dbReference type="NCBI Taxonomy" id="61149"/>
    <lineage>
        <taxon>Eukaryota</taxon>
        <taxon>Viridiplantae</taxon>
        <taxon>Streptophyta</taxon>
        <taxon>Embryophyta</taxon>
        <taxon>Tracheophyta</taxon>
        <taxon>Spermatophyta</taxon>
        <taxon>Magnoliopsida</taxon>
        <taxon>eudicotyledons</taxon>
        <taxon>Gunneridae</taxon>
        <taxon>Pentapetalae</taxon>
        <taxon>rosids</taxon>
        <taxon>fabids</taxon>
        <taxon>Malpighiales</taxon>
        <taxon>Rhizophoraceae</taxon>
        <taxon>Rhizophora</taxon>
    </lineage>
</organism>
<evidence type="ECO:0000256" key="1">
    <source>
        <dbReference type="SAM" id="MobiDB-lite"/>
    </source>
</evidence>
<protein>
    <submittedName>
        <fullName evidence="2">Uncharacterized protein</fullName>
    </submittedName>
</protein>
<reference evidence="2" key="1">
    <citation type="submission" date="2018-02" db="EMBL/GenBank/DDBJ databases">
        <title>Rhizophora mucronata_Transcriptome.</title>
        <authorList>
            <person name="Meera S.P."/>
            <person name="Sreeshan A."/>
            <person name="Augustine A."/>
        </authorList>
    </citation>
    <scope>NUCLEOTIDE SEQUENCE</scope>
    <source>
        <tissue evidence="2">Leaf</tissue>
    </source>
</reference>
<proteinExistence type="predicted"/>
<evidence type="ECO:0000313" key="2">
    <source>
        <dbReference type="EMBL" id="MBW84252.1"/>
    </source>
</evidence>
<feature type="region of interest" description="Disordered" evidence="1">
    <location>
        <begin position="85"/>
        <end position="131"/>
    </location>
</feature>
<dbReference type="AlphaFoldDB" id="A0A2P2ISQ2"/>
<sequence>MDKGWGLTLNSDPVFTFLSSNVKPPPPPAAAAAAKMKREFDNNMVCSGGDSVRMFQFPLNLPSDGEERPGFGSVGELDFFSDKKSRANDADDDYRDGSKSNSVSTVKMENISRGEAARPKSSLDVNVRKIY</sequence>
<name>A0A2P2ISQ2_RHIMU</name>
<dbReference type="EMBL" id="GGEC01003769">
    <property type="protein sequence ID" value="MBW84252.1"/>
    <property type="molecule type" value="Transcribed_RNA"/>
</dbReference>
<accession>A0A2P2ISQ2</accession>